<protein>
    <submittedName>
        <fullName evidence="1">Uncharacterized protein</fullName>
    </submittedName>
</protein>
<dbReference type="Proteomes" id="UP000821865">
    <property type="component" value="Chromosome 2"/>
</dbReference>
<comment type="caution">
    <text evidence="1">The sequence shown here is derived from an EMBL/GenBank/DDBJ whole genome shotgun (WGS) entry which is preliminary data.</text>
</comment>
<reference evidence="1" key="1">
    <citation type="submission" date="2020-05" db="EMBL/GenBank/DDBJ databases">
        <title>Large-scale comparative analyses of tick genomes elucidate their genetic diversity and vector capacities.</title>
        <authorList>
            <person name="Jia N."/>
            <person name="Wang J."/>
            <person name="Shi W."/>
            <person name="Du L."/>
            <person name="Sun Y."/>
            <person name="Zhan W."/>
            <person name="Jiang J."/>
            <person name="Wang Q."/>
            <person name="Zhang B."/>
            <person name="Ji P."/>
            <person name="Sakyi L.B."/>
            <person name="Cui X."/>
            <person name="Yuan T."/>
            <person name="Jiang B."/>
            <person name="Yang W."/>
            <person name="Lam T.T.-Y."/>
            <person name="Chang Q."/>
            <person name="Ding S."/>
            <person name="Wang X."/>
            <person name="Zhu J."/>
            <person name="Ruan X."/>
            <person name="Zhao L."/>
            <person name="Wei J."/>
            <person name="Que T."/>
            <person name="Du C."/>
            <person name="Cheng J."/>
            <person name="Dai P."/>
            <person name="Han X."/>
            <person name="Huang E."/>
            <person name="Gao Y."/>
            <person name="Liu J."/>
            <person name="Shao H."/>
            <person name="Ye R."/>
            <person name="Li L."/>
            <person name="Wei W."/>
            <person name="Wang X."/>
            <person name="Wang C."/>
            <person name="Yang T."/>
            <person name="Huo Q."/>
            <person name="Li W."/>
            <person name="Guo W."/>
            <person name="Chen H."/>
            <person name="Zhou L."/>
            <person name="Ni X."/>
            <person name="Tian J."/>
            <person name="Zhou Y."/>
            <person name="Sheng Y."/>
            <person name="Liu T."/>
            <person name="Pan Y."/>
            <person name="Xia L."/>
            <person name="Li J."/>
            <person name="Zhao F."/>
            <person name="Cao W."/>
        </authorList>
    </citation>
    <scope>NUCLEOTIDE SEQUENCE</scope>
    <source>
        <strain evidence="1">Dsil-2018</strain>
    </source>
</reference>
<name>A0ACB8D9U9_DERSI</name>
<organism evidence="1 2">
    <name type="scientific">Dermacentor silvarum</name>
    <name type="common">Tick</name>
    <dbReference type="NCBI Taxonomy" id="543639"/>
    <lineage>
        <taxon>Eukaryota</taxon>
        <taxon>Metazoa</taxon>
        <taxon>Ecdysozoa</taxon>
        <taxon>Arthropoda</taxon>
        <taxon>Chelicerata</taxon>
        <taxon>Arachnida</taxon>
        <taxon>Acari</taxon>
        <taxon>Parasitiformes</taxon>
        <taxon>Ixodida</taxon>
        <taxon>Ixodoidea</taxon>
        <taxon>Ixodidae</taxon>
        <taxon>Rhipicephalinae</taxon>
        <taxon>Dermacentor</taxon>
    </lineage>
</organism>
<dbReference type="EMBL" id="CM023471">
    <property type="protein sequence ID" value="KAH7964778.1"/>
    <property type="molecule type" value="Genomic_DNA"/>
</dbReference>
<proteinExistence type="predicted"/>
<gene>
    <name evidence="1" type="ORF">HPB49_001259</name>
</gene>
<evidence type="ECO:0000313" key="1">
    <source>
        <dbReference type="EMBL" id="KAH7964778.1"/>
    </source>
</evidence>
<accession>A0ACB8D9U9</accession>
<keyword evidence="2" id="KW-1185">Reference proteome</keyword>
<sequence>MWRAESTRGDIRACARLPVFEHFLKPFRTAGGLLGRQREGAARGGPGPLANKMKPPEESASTVTTTSKLEMLLCASCAVYVFYYVLAFDRRPRLVGRLGRVGRFLDSRFGNFLRAFYRTPIWCVGANFQSLVSFLFQSWLPELSYRREYLILSDGGRLALDWLNEEVETVPVLLVLPGLCGDSQAYYLRSFIPQVEKLRCPCVVMNGRGRGGLPLSTHRITHMASVGDLTEVVDEVRRRYPGRALLAVGYSLGGLLVSLYLIKYGEEARIDAALAISTPFHLATAKRNLEQWWNSNYGVLLYMASNLVEHLKINEDVLRFSEEVNADAVLSCWTLSQFDKNYTAPVFGFKSTDELYESCSLKGKLSRVRRPLVFLLAGDDVFGSWNTFPEDEIIASPWLAAVATPSGGHLGFVEGWLFPRPPFYAERFAAAYVREMLRVVETHGVDGLAQLGNDI</sequence>
<evidence type="ECO:0000313" key="2">
    <source>
        <dbReference type="Proteomes" id="UP000821865"/>
    </source>
</evidence>